<dbReference type="Proteomes" id="UP000193144">
    <property type="component" value="Unassembled WGS sequence"/>
</dbReference>
<name>A0A1Y1Y8F1_9PLEO</name>
<keyword evidence="1" id="KW-0812">Transmembrane</keyword>
<keyword evidence="3" id="KW-1185">Reference proteome</keyword>
<evidence type="ECO:0000313" key="3">
    <source>
        <dbReference type="Proteomes" id="UP000193144"/>
    </source>
</evidence>
<sequence>MSSPTPFTTPSPTPSPVPNLISTSNANTLMLLILALLLIIPSIATSIGFMIGGIYFLTKLHYYRRSKAHKRQTRVDTLREEIELDVLNLVDGKAVTWDGETNSIKLQKPENAMMAPDRGEGRSRVNELQGSGVVDKEKDKVPVKEKWDGKGKGEAPVRDRVVDKDGFDEPLVSEHVFDNLRQSKKLSERLWPRELERWTSYLVEWQSDEPESSSAQELLWDAAMNAVDQEEEFGQRVVERSLV</sequence>
<comment type="caution">
    <text evidence="2">The sequence shown here is derived from an EMBL/GenBank/DDBJ whole genome shotgun (WGS) entry which is preliminary data.</text>
</comment>
<protein>
    <submittedName>
        <fullName evidence="2">Uncharacterized protein</fullName>
    </submittedName>
</protein>
<gene>
    <name evidence="2" type="ORF">BCR34DRAFT_225850</name>
</gene>
<evidence type="ECO:0000256" key="1">
    <source>
        <dbReference type="SAM" id="Phobius"/>
    </source>
</evidence>
<reference evidence="2 3" key="1">
    <citation type="submission" date="2016-07" db="EMBL/GenBank/DDBJ databases">
        <title>Pervasive Adenine N6-methylation of Active Genes in Fungi.</title>
        <authorList>
            <consortium name="DOE Joint Genome Institute"/>
            <person name="Mondo S.J."/>
            <person name="Dannebaum R.O."/>
            <person name="Kuo R.C."/>
            <person name="Labutti K."/>
            <person name="Haridas S."/>
            <person name="Kuo A."/>
            <person name="Salamov A."/>
            <person name="Ahrendt S.R."/>
            <person name="Lipzen A."/>
            <person name="Sullivan W."/>
            <person name="Andreopoulos W.B."/>
            <person name="Clum A."/>
            <person name="Lindquist E."/>
            <person name="Daum C."/>
            <person name="Ramamoorthy G.K."/>
            <person name="Gryganskyi A."/>
            <person name="Culley D."/>
            <person name="Magnuson J.K."/>
            <person name="James T.Y."/>
            <person name="O'Malley M.A."/>
            <person name="Stajich J.E."/>
            <person name="Spatafora J.W."/>
            <person name="Visel A."/>
            <person name="Grigoriev I.V."/>
        </authorList>
    </citation>
    <scope>NUCLEOTIDE SEQUENCE [LARGE SCALE GENOMIC DNA]</scope>
    <source>
        <strain evidence="2 3">CBS 115471</strain>
    </source>
</reference>
<keyword evidence="1" id="KW-0472">Membrane</keyword>
<organism evidence="2 3">
    <name type="scientific">Clohesyomyces aquaticus</name>
    <dbReference type="NCBI Taxonomy" id="1231657"/>
    <lineage>
        <taxon>Eukaryota</taxon>
        <taxon>Fungi</taxon>
        <taxon>Dikarya</taxon>
        <taxon>Ascomycota</taxon>
        <taxon>Pezizomycotina</taxon>
        <taxon>Dothideomycetes</taxon>
        <taxon>Pleosporomycetidae</taxon>
        <taxon>Pleosporales</taxon>
        <taxon>Lindgomycetaceae</taxon>
        <taxon>Clohesyomyces</taxon>
    </lineage>
</organism>
<dbReference type="EMBL" id="MCFA01000313">
    <property type="protein sequence ID" value="ORX94287.1"/>
    <property type="molecule type" value="Genomic_DNA"/>
</dbReference>
<proteinExistence type="predicted"/>
<keyword evidence="1" id="KW-1133">Transmembrane helix</keyword>
<dbReference type="AlphaFoldDB" id="A0A1Y1Y8F1"/>
<accession>A0A1Y1Y8F1</accession>
<evidence type="ECO:0000313" key="2">
    <source>
        <dbReference type="EMBL" id="ORX94287.1"/>
    </source>
</evidence>
<feature type="transmembrane region" description="Helical" evidence="1">
    <location>
        <begin position="29"/>
        <end position="57"/>
    </location>
</feature>